<dbReference type="GO" id="GO:0003684">
    <property type="term" value="F:damaged DNA binding"/>
    <property type="evidence" value="ECO:0007669"/>
    <property type="project" value="InterPro"/>
</dbReference>
<gene>
    <name evidence="10" type="ORF">SPRG_01780</name>
</gene>
<evidence type="ECO:0000313" key="10">
    <source>
        <dbReference type="EMBL" id="KDO33900.1"/>
    </source>
</evidence>
<feature type="compositionally biased region" description="Acidic residues" evidence="6">
    <location>
        <begin position="18"/>
        <end position="31"/>
    </location>
</feature>
<feature type="domain" description="Rad4 beta-hairpin" evidence="8">
    <location>
        <begin position="398"/>
        <end position="454"/>
    </location>
</feature>
<dbReference type="InterPro" id="IPR004583">
    <property type="entry name" value="DNA_repair_Rad4"/>
</dbReference>
<dbReference type="InterPro" id="IPR018328">
    <property type="entry name" value="Rad4_beta-hairpin_dom3"/>
</dbReference>
<reference evidence="10 11" key="1">
    <citation type="journal article" date="2013" name="PLoS Genet.">
        <title>Distinctive expansion of potential virulence genes in the genome of the oomycete fish pathogen Saprolegnia parasitica.</title>
        <authorList>
            <person name="Jiang R.H."/>
            <person name="de Bruijn I."/>
            <person name="Haas B.J."/>
            <person name="Belmonte R."/>
            <person name="Lobach L."/>
            <person name="Christie J."/>
            <person name="van den Ackerveken G."/>
            <person name="Bottin A."/>
            <person name="Bulone V."/>
            <person name="Diaz-Moreno S.M."/>
            <person name="Dumas B."/>
            <person name="Fan L."/>
            <person name="Gaulin E."/>
            <person name="Govers F."/>
            <person name="Grenville-Briggs L.J."/>
            <person name="Horner N.R."/>
            <person name="Levin J.Z."/>
            <person name="Mammella M."/>
            <person name="Meijer H.J."/>
            <person name="Morris P."/>
            <person name="Nusbaum C."/>
            <person name="Oome S."/>
            <person name="Phillips A.J."/>
            <person name="van Rooyen D."/>
            <person name="Rzeszutek E."/>
            <person name="Saraiva M."/>
            <person name="Secombes C.J."/>
            <person name="Seidl M.F."/>
            <person name="Snel B."/>
            <person name="Stassen J.H."/>
            <person name="Sykes S."/>
            <person name="Tripathy S."/>
            <person name="van den Berg H."/>
            <person name="Vega-Arreguin J.C."/>
            <person name="Wawra S."/>
            <person name="Young S.K."/>
            <person name="Zeng Q."/>
            <person name="Dieguez-Uribeondo J."/>
            <person name="Russ C."/>
            <person name="Tyler B.M."/>
            <person name="van West P."/>
        </authorList>
    </citation>
    <scope>NUCLEOTIDE SEQUENCE [LARGE SCALE GENOMIC DNA]</scope>
    <source>
        <strain evidence="10 11">CBS 223.65</strain>
    </source>
</reference>
<dbReference type="EMBL" id="KK583192">
    <property type="protein sequence ID" value="KDO33900.1"/>
    <property type="molecule type" value="Genomic_DNA"/>
</dbReference>
<dbReference type="STRING" id="695850.A0A067CXB3"/>
<keyword evidence="5" id="KW-0539">Nucleus</keyword>
<dbReference type="SMART" id="SM01032">
    <property type="entry name" value="BHD_3"/>
    <property type="match status" value="1"/>
</dbReference>
<dbReference type="Pfam" id="PF10405">
    <property type="entry name" value="BHD_3"/>
    <property type="match status" value="1"/>
</dbReference>
<dbReference type="InterPro" id="IPR042488">
    <property type="entry name" value="Rad4_BHD3_sf"/>
</dbReference>
<dbReference type="InterPro" id="IPR002931">
    <property type="entry name" value="Transglutaminase-like"/>
</dbReference>
<feature type="domain" description="Rad4 beta-hairpin" evidence="7">
    <location>
        <begin position="346"/>
        <end position="396"/>
    </location>
</feature>
<dbReference type="AlphaFoldDB" id="A0A067CXB3"/>
<keyword evidence="3" id="KW-0227">DNA damage</keyword>
<dbReference type="GO" id="GO:0006289">
    <property type="term" value="P:nucleotide-excision repair"/>
    <property type="evidence" value="ECO:0007669"/>
    <property type="project" value="InterPro"/>
</dbReference>
<feature type="compositionally biased region" description="Acidic residues" evidence="6">
    <location>
        <begin position="1"/>
        <end position="10"/>
    </location>
</feature>
<dbReference type="InterPro" id="IPR018326">
    <property type="entry name" value="Rad4_beta-hairpin_dom1"/>
</dbReference>
<dbReference type="VEuPathDB" id="FungiDB:SPRG_01780"/>
<evidence type="ECO:0008006" key="12">
    <source>
        <dbReference type="Google" id="ProtNLM"/>
    </source>
</evidence>
<dbReference type="FunFam" id="3.30.70.2460:FF:000001">
    <property type="entry name" value="DNA repair protein Rad4 family"/>
    <property type="match status" value="1"/>
</dbReference>
<evidence type="ECO:0000256" key="4">
    <source>
        <dbReference type="ARBA" id="ARBA00023204"/>
    </source>
</evidence>
<feature type="compositionally biased region" description="Acidic residues" evidence="6">
    <location>
        <begin position="40"/>
        <end position="49"/>
    </location>
</feature>
<dbReference type="SMART" id="SM01031">
    <property type="entry name" value="BHD_2"/>
    <property type="match status" value="1"/>
</dbReference>
<dbReference type="Gene3D" id="3.30.70.2460">
    <property type="entry name" value="Rad4, beta-hairpin domain BHD3"/>
    <property type="match status" value="1"/>
</dbReference>
<keyword evidence="4" id="KW-0234">DNA repair</keyword>
<dbReference type="InterPro" id="IPR018327">
    <property type="entry name" value="BHD_2"/>
</dbReference>
<dbReference type="InterPro" id="IPR036985">
    <property type="entry name" value="Transglutaminase-like_sf"/>
</dbReference>
<dbReference type="RefSeq" id="XP_012195536.1">
    <property type="nucleotide sequence ID" value="XM_012340146.1"/>
</dbReference>
<accession>A0A067CXB3</accession>
<dbReference type="Pfam" id="PF10403">
    <property type="entry name" value="BHD_1"/>
    <property type="match status" value="1"/>
</dbReference>
<dbReference type="Pfam" id="PF01841">
    <property type="entry name" value="Transglut_core"/>
    <property type="match status" value="1"/>
</dbReference>
<dbReference type="Gene3D" id="3.90.260.10">
    <property type="entry name" value="Transglutaminase-like"/>
    <property type="match status" value="1"/>
</dbReference>
<evidence type="ECO:0000256" key="5">
    <source>
        <dbReference type="ARBA" id="ARBA00023242"/>
    </source>
</evidence>
<evidence type="ECO:0000259" key="8">
    <source>
        <dbReference type="SMART" id="SM01031"/>
    </source>
</evidence>
<dbReference type="KEGG" id="spar:SPRG_01780"/>
<feature type="domain" description="Rad4 beta-hairpin" evidence="9">
    <location>
        <begin position="461"/>
        <end position="535"/>
    </location>
</feature>
<evidence type="ECO:0000256" key="6">
    <source>
        <dbReference type="SAM" id="MobiDB-lite"/>
    </source>
</evidence>
<dbReference type="SMART" id="SM01030">
    <property type="entry name" value="BHD_1"/>
    <property type="match status" value="1"/>
</dbReference>
<evidence type="ECO:0000313" key="11">
    <source>
        <dbReference type="Proteomes" id="UP000030745"/>
    </source>
</evidence>
<protein>
    <recommendedName>
        <fullName evidence="12">Rad4 beta-hairpin domain-containing protein</fullName>
    </recommendedName>
</protein>
<evidence type="ECO:0000259" key="9">
    <source>
        <dbReference type="SMART" id="SM01032"/>
    </source>
</evidence>
<dbReference type="SUPFAM" id="SSF54001">
    <property type="entry name" value="Cysteine proteinases"/>
    <property type="match status" value="1"/>
</dbReference>
<comment type="subcellular location">
    <subcellularLocation>
        <location evidence="1">Nucleus</location>
    </subcellularLocation>
</comment>
<feature type="region of interest" description="Disordered" evidence="6">
    <location>
        <begin position="1"/>
        <end position="58"/>
    </location>
</feature>
<keyword evidence="11" id="KW-1185">Reference proteome</keyword>
<dbReference type="InterPro" id="IPR038765">
    <property type="entry name" value="Papain-like_cys_pep_sf"/>
</dbReference>
<dbReference type="GO" id="GO:0005737">
    <property type="term" value="C:cytoplasm"/>
    <property type="evidence" value="ECO:0007669"/>
    <property type="project" value="TreeGrafter"/>
</dbReference>
<evidence type="ECO:0000256" key="2">
    <source>
        <dbReference type="ARBA" id="ARBA00009525"/>
    </source>
</evidence>
<dbReference type="GeneID" id="24124361"/>
<evidence type="ECO:0000256" key="1">
    <source>
        <dbReference type="ARBA" id="ARBA00004123"/>
    </source>
</evidence>
<dbReference type="OMA" id="MVEDAHA"/>
<organism evidence="10 11">
    <name type="scientific">Saprolegnia parasitica (strain CBS 223.65)</name>
    <dbReference type="NCBI Taxonomy" id="695850"/>
    <lineage>
        <taxon>Eukaryota</taxon>
        <taxon>Sar</taxon>
        <taxon>Stramenopiles</taxon>
        <taxon>Oomycota</taxon>
        <taxon>Saprolegniomycetes</taxon>
        <taxon>Saprolegniales</taxon>
        <taxon>Saprolegniaceae</taxon>
        <taxon>Saprolegnia</taxon>
    </lineage>
</organism>
<dbReference type="GO" id="GO:0006298">
    <property type="term" value="P:mismatch repair"/>
    <property type="evidence" value="ECO:0007669"/>
    <property type="project" value="TreeGrafter"/>
</dbReference>
<dbReference type="GO" id="GO:0003697">
    <property type="term" value="F:single-stranded DNA binding"/>
    <property type="evidence" value="ECO:0007669"/>
    <property type="project" value="TreeGrafter"/>
</dbReference>
<evidence type="ECO:0000256" key="3">
    <source>
        <dbReference type="ARBA" id="ARBA00022763"/>
    </source>
</evidence>
<dbReference type="OrthoDB" id="300780at2759"/>
<proteinExistence type="inferred from homology"/>
<sequence length="579" mass="64338">MSDDEDEWEDALPSPGDDAADDEWEDVDVPEATETNGGSESEDSDDAEGEAPATTAPIELHVQDWAALNAAVNAAANDAPPPSKQPKKVKVKRLTKDEKAQLLVQKKAHLVCLVAREAKINALANQTILQSLLRSLLPPEIEDILARHAAKSEKKDLVYLLQHMVKWFRATFVRLPYVADASCSIDASSLLAVFYARAGAEHELICLFTALCRACRLHTRYVVSLDTPNITRRDAPFDAFFGINSLRETSSLRAWNEVQGATRAWVHVDVSRNLFDTPLEVEKLRGRGTLLPHVVAFDDHGHRTDVAASYATEWSRTLAMRLDENWYARLIGAGASADNALDVETKKMPLPQSLQAFRNHPQYVLEKHLGVFQCLHPRKPVGLFKGAPVFERDAVRTLRTKHQWRRRGRQVLETEAPIKRVAKKKSSGPQVFPPPLDNTMSLFGEWQTLEYVAPPVIDGVVPKNEHGNIELWSDHCLPKGSVHLQLPRVAKVAKSLGVDFAPAVVGWEVKGGRNVPVLNGIVVAEGVAAMVEDAHAAMQHESIEKAIKHNQALIIKRWGTFAQKLLLRKRLRDEYGSGQ</sequence>
<dbReference type="Gene3D" id="2.20.20.110">
    <property type="entry name" value="Rad4, beta-hairpin domain BHD1"/>
    <property type="match status" value="1"/>
</dbReference>
<dbReference type="GO" id="GO:0071942">
    <property type="term" value="C:XPC complex"/>
    <property type="evidence" value="ECO:0007669"/>
    <property type="project" value="TreeGrafter"/>
</dbReference>
<evidence type="ECO:0000259" key="7">
    <source>
        <dbReference type="SMART" id="SM01030"/>
    </source>
</evidence>
<dbReference type="PANTHER" id="PTHR12135">
    <property type="entry name" value="DNA REPAIR PROTEIN XP-C / RAD4"/>
    <property type="match status" value="1"/>
</dbReference>
<dbReference type="PANTHER" id="PTHR12135:SF0">
    <property type="entry name" value="DNA REPAIR PROTEIN COMPLEMENTING XP-C CELLS"/>
    <property type="match status" value="1"/>
</dbReference>
<dbReference type="GO" id="GO:0000111">
    <property type="term" value="C:nucleotide-excision repair factor 2 complex"/>
    <property type="evidence" value="ECO:0007669"/>
    <property type="project" value="TreeGrafter"/>
</dbReference>
<comment type="similarity">
    <text evidence="2">Belongs to the XPC family.</text>
</comment>
<dbReference type="Proteomes" id="UP000030745">
    <property type="component" value="Unassembled WGS sequence"/>
</dbReference>
<name>A0A067CXB3_SAPPC</name>